<feature type="region of interest" description="Disordered" evidence="1">
    <location>
        <begin position="63"/>
        <end position="84"/>
    </location>
</feature>
<protein>
    <submittedName>
        <fullName evidence="2">Uncharacterized protein</fullName>
    </submittedName>
</protein>
<reference evidence="2" key="2">
    <citation type="submission" date="2020-09" db="EMBL/GenBank/DDBJ databases">
        <authorList>
            <person name="Sun Q."/>
            <person name="Kim S."/>
        </authorList>
    </citation>
    <scope>NUCLEOTIDE SEQUENCE</scope>
    <source>
        <strain evidence="2">KCTC 12870</strain>
    </source>
</reference>
<comment type="caution">
    <text evidence="2">The sequence shown here is derived from an EMBL/GenBank/DDBJ whole genome shotgun (WGS) entry which is preliminary data.</text>
</comment>
<evidence type="ECO:0000313" key="2">
    <source>
        <dbReference type="EMBL" id="GHB96963.1"/>
    </source>
</evidence>
<keyword evidence="3" id="KW-1185">Reference proteome</keyword>
<reference evidence="2" key="1">
    <citation type="journal article" date="2014" name="Int. J. Syst. Evol. Microbiol.">
        <title>Complete genome sequence of Corynebacterium casei LMG S-19264T (=DSM 44701T), isolated from a smear-ripened cheese.</title>
        <authorList>
            <consortium name="US DOE Joint Genome Institute (JGI-PGF)"/>
            <person name="Walter F."/>
            <person name="Albersmeier A."/>
            <person name="Kalinowski J."/>
            <person name="Ruckert C."/>
        </authorList>
    </citation>
    <scope>NUCLEOTIDE SEQUENCE</scope>
    <source>
        <strain evidence="2">KCTC 12870</strain>
    </source>
</reference>
<evidence type="ECO:0000256" key="1">
    <source>
        <dbReference type="SAM" id="MobiDB-lite"/>
    </source>
</evidence>
<name>A0A8J3DEH9_9BACT</name>
<feature type="compositionally biased region" description="Basic and acidic residues" evidence="1">
    <location>
        <begin position="70"/>
        <end position="84"/>
    </location>
</feature>
<accession>A0A8J3DEH9</accession>
<dbReference type="AlphaFoldDB" id="A0A8J3DEH9"/>
<gene>
    <name evidence="2" type="ORF">GCM10007047_11170</name>
</gene>
<organism evidence="2 3">
    <name type="scientific">Cerasicoccus arenae</name>
    <dbReference type="NCBI Taxonomy" id="424488"/>
    <lineage>
        <taxon>Bacteria</taxon>
        <taxon>Pseudomonadati</taxon>
        <taxon>Verrucomicrobiota</taxon>
        <taxon>Opitutia</taxon>
        <taxon>Puniceicoccales</taxon>
        <taxon>Cerasicoccaceae</taxon>
        <taxon>Cerasicoccus</taxon>
    </lineage>
</organism>
<sequence length="84" mass="8841">MNLGCASGIGQNAAPSATLAVEERHFVTHPRTEGFEQVSALGGVQFNGFTDFKPTKGIITAESSHATTLGKRDTDCKDRSTGQS</sequence>
<dbReference type="Proteomes" id="UP000642829">
    <property type="component" value="Unassembled WGS sequence"/>
</dbReference>
<dbReference type="EMBL" id="BMXG01000005">
    <property type="protein sequence ID" value="GHB96963.1"/>
    <property type="molecule type" value="Genomic_DNA"/>
</dbReference>
<proteinExistence type="predicted"/>
<evidence type="ECO:0000313" key="3">
    <source>
        <dbReference type="Proteomes" id="UP000642829"/>
    </source>
</evidence>